<keyword evidence="1" id="KW-1133">Transmembrane helix</keyword>
<organism evidence="2 3">
    <name type="scientific">Granulibacter bethesdensis</name>
    <dbReference type="NCBI Taxonomy" id="364410"/>
    <lineage>
        <taxon>Bacteria</taxon>
        <taxon>Pseudomonadati</taxon>
        <taxon>Pseudomonadota</taxon>
        <taxon>Alphaproteobacteria</taxon>
        <taxon>Acetobacterales</taxon>
        <taxon>Acetobacteraceae</taxon>
        <taxon>Granulibacter</taxon>
    </lineage>
</organism>
<dbReference type="AlphaFoldDB" id="A0AAC9KDE8"/>
<feature type="transmembrane region" description="Helical" evidence="1">
    <location>
        <begin position="20"/>
        <end position="37"/>
    </location>
</feature>
<keyword evidence="1" id="KW-0472">Membrane</keyword>
<evidence type="ECO:0000313" key="2">
    <source>
        <dbReference type="EMBL" id="APH54098.1"/>
    </source>
</evidence>
<proteinExistence type="predicted"/>
<protein>
    <submittedName>
        <fullName evidence="2">Uncharacterized protein</fullName>
    </submittedName>
</protein>
<reference evidence="3" key="1">
    <citation type="submission" date="2016-11" db="EMBL/GenBank/DDBJ databases">
        <title>Comparative genomic and phenotypic analysis of Granulibacter bethesdensis clinical isolates from patients with chronic granulomatous disease.</title>
        <authorList>
            <person name="Zarember K.A."/>
            <person name="Porcella S.F."/>
            <person name="Chu J."/>
            <person name="Ding L."/>
            <person name="Dahlstrom E."/>
            <person name="Barbian K."/>
            <person name="Martens C."/>
            <person name="Sykora L."/>
            <person name="Kramer S."/>
            <person name="Pettinato A.M."/>
            <person name="Hong H."/>
            <person name="Wald G."/>
            <person name="Berg L.J."/>
            <person name="Rogge L.S."/>
            <person name="Greenberg D.E."/>
            <person name="Falcone E.L."/>
            <person name="Neves J.F."/>
            <person name="Simoes M.J."/>
            <person name="Casal M."/>
            <person name="Rodriguez-Lopez F.C."/>
            <person name="Zelazny A."/>
            <person name="Gallin J.I."/>
            <person name="Holland S.M."/>
        </authorList>
    </citation>
    <scope>NUCLEOTIDE SEQUENCE [LARGE SCALE GENOMIC DNA]</scope>
    <source>
        <strain evidence="3">NIH9.1</strain>
    </source>
</reference>
<keyword evidence="1" id="KW-0812">Transmembrane</keyword>
<gene>
    <name evidence="2" type="ORF">GbCGDNIH9_8450</name>
</gene>
<evidence type="ECO:0000256" key="1">
    <source>
        <dbReference type="SAM" id="Phobius"/>
    </source>
</evidence>
<name>A0AAC9KDE8_9PROT</name>
<dbReference type="EMBL" id="CP018191">
    <property type="protein sequence ID" value="APH54098.1"/>
    <property type="molecule type" value="Genomic_DNA"/>
</dbReference>
<accession>A0AAC9KDE8</accession>
<evidence type="ECO:0000313" key="3">
    <source>
        <dbReference type="Proteomes" id="UP000182373"/>
    </source>
</evidence>
<dbReference type="Proteomes" id="UP000182373">
    <property type="component" value="Chromosome"/>
</dbReference>
<sequence>MEPLSGLVTTLHRKTRFHRVAIVSHVTAIWAFIWAAIPSEQSREKPLWHR</sequence>